<evidence type="ECO:0000256" key="3">
    <source>
        <dbReference type="ARBA" id="ARBA00023125"/>
    </source>
</evidence>
<feature type="domain" description="HTH lysR-type" evidence="5">
    <location>
        <begin position="1"/>
        <end position="50"/>
    </location>
</feature>
<dbReference type="PROSITE" id="PS50931">
    <property type="entry name" value="HTH_LYSR"/>
    <property type="match status" value="1"/>
</dbReference>
<gene>
    <name evidence="6" type="ORF">LVJ94_10665</name>
</gene>
<sequence>MLRVAEKGSLAAGARALGVNHTTALRRVHAFERRLGVRLFERLPQGYVLTAPGEELMRTAQQMDEMATTVERRISGRDLRLTGSVRVTTTDSLAVSIVPGHLAAFRAKHPDVHLELTTSNAVLSLSKRDADVAIRPSGRPPENANLVGRRIAEIAFALYAAPSYLAEHRTRDLTRHLWIAPDDSLAQTAVAEWMASELPHAPVALRADSFVAMRTAAAAGLGVVALPCYLGDLEPRLERMRGPVANLTSELWLLTHEDLRGTARIRAFTEFMGTALTREHRALIQGRGRT</sequence>
<dbReference type="EMBL" id="CP089983">
    <property type="protein sequence ID" value="WXB07693.1"/>
    <property type="molecule type" value="Genomic_DNA"/>
</dbReference>
<accession>A0ABZ2LCP8</accession>
<dbReference type="SUPFAM" id="SSF53850">
    <property type="entry name" value="Periplasmic binding protein-like II"/>
    <property type="match status" value="1"/>
</dbReference>
<reference evidence="6" key="1">
    <citation type="submission" date="2021-12" db="EMBL/GenBank/DDBJ databases">
        <title>Discovery of the Pendulisporaceae a myxobacterial family with distinct sporulation behavior and unique specialized metabolism.</title>
        <authorList>
            <person name="Garcia R."/>
            <person name="Popoff A."/>
            <person name="Bader C.D."/>
            <person name="Loehr J."/>
            <person name="Walesch S."/>
            <person name="Walt C."/>
            <person name="Boldt J."/>
            <person name="Bunk B."/>
            <person name="Haeckl F.J.F.P.J."/>
            <person name="Gunesch A.P."/>
            <person name="Birkelbach J."/>
            <person name="Nuebel U."/>
            <person name="Pietschmann T."/>
            <person name="Bach T."/>
            <person name="Mueller R."/>
        </authorList>
    </citation>
    <scope>NUCLEOTIDE SEQUENCE</scope>
    <source>
        <strain evidence="6">MSr11367</strain>
    </source>
</reference>
<dbReference type="InterPro" id="IPR000847">
    <property type="entry name" value="LysR_HTH_N"/>
</dbReference>
<dbReference type="InterPro" id="IPR005119">
    <property type="entry name" value="LysR_subst-bd"/>
</dbReference>
<name>A0ABZ2LCP8_9BACT</name>
<dbReference type="Gene3D" id="3.40.190.290">
    <property type="match status" value="1"/>
</dbReference>
<dbReference type="PANTHER" id="PTHR30537:SF3">
    <property type="entry name" value="TRANSCRIPTIONAL REGULATORY PROTEIN"/>
    <property type="match status" value="1"/>
</dbReference>
<dbReference type="InterPro" id="IPR058163">
    <property type="entry name" value="LysR-type_TF_proteobact-type"/>
</dbReference>
<dbReference type="Pfam" id="PF03466">
    <property type="entry name" value="LysR_substrate"/>
    <property type="match status" value="1"/>
</dbReference>
<organism evidence="6 7">
    <name type="scientific">Pendulispora rubella</name>
    <dbReference type="NCBI Taxonomy" id="2741070"/>
    <lineage>
        <taxon>Bacteria</taxon>
        <taxon>Pseudomonadati</taxon>
        <taxon>Myxococcota</taxon>
        <taxon>Myxococcia</taxon>
        <taxon>Myxococcales</taxon>
        <taxon>Sorangiineae</taxon>
        <taxon>Pendulisporaceae</taxon>
        <taxon>Pendulispora</taxon>
    </lineage>
</organism>
<evidence type="ECO:0000313" key="6">
    <source>
        <dbReference type="EMBL" id="WXB07693.1"/>
    </source>
</evidence>
<evidence type="ECO:0000313" key="7">
    <source>
        <dbReference type="Proteomes" id="UP001374803"/>
    </source>
</evidence>
<evidence type="ECO:0000256" key="1">
    <source>
        <dbReference type="ARBA" id="ARBA00009437"/>
    </source>
</evidence>
<proteinExistence type="inferred from homology"/>
<dbReference type="Pfam" id="PF00126">
    <property type="entry name" value="HTH_1"/>
    <property type="match status" value="1"/>
</dbReference>
<protein>
    <submittedName>
        <fullName evidence="6">LysR family transcriptional regulator</fullName>
    </submittedName>
</protein>
<dbReference type="Gene3D" id="1.10.10.10">
    <property type="entry name" value="Winged helix-like DNA-binding domain superfamily/Winged helix DNA-binding domain"/>
    <property type="match status" value="1"/>
</dbReference>
<dbReference type="SUPFAM" id="SSF46785">
    <property type="entry name" value="Winged helix' DNA-binding domain"/>
    <property type="match status" value="1"/>
</dbReference>
<evidence type="ECO:0000256" key="4">
    <source>
        <dbReference type="ARBA" id="ARBA00023163"/>
    </source>
</evidence>
<dbReference type="InterPro" id="IPR036390">
    <property type="entry name" value="WH_DNA-bd_sf"/>
</dbReference>
<comment type="similarity">
    <text evidence="1">Belongs to the LysR transcriptional regulatory family.</text>
</comment>
<evidence type="ECO:0000256" key="2">
    <source>
        <dbReference type="ARBA" id="ARBA00023015"/>
    </source>
</evidence>
<evidence type="ECO:0000259" key="5">
    <source>
        <dbReference type="PROSITE" id="PS50931"/>
    </source>
</evidence>
<keyword evidence="2" id="KW-0805">Transcription regulation</keyword>
<dbReference type="Proteomes" id="UP001374803">
    <property type="component" value="Chromosome"/>
</dbReference>
<keyword evidence="7" id="KW-1185">Reference proteome</keyword>
<keyword evidence="4" id="KW-0804">Transcription</keyword>
<dbReference type="PANTHER" id="PTHR30537">
    <property type="entry name" value="HTH-TYPE TRANSCRIPTIONAL REGULATOR"/>
    <property type="match status" value="1"/>
</dbReference>
<dbReference type="InterPro" id="IPR036388">
    <property type="entry name" value="WH-like_DNA-bd_sf"/>
</dbReference>
<keyword evidence="3" id="KW-0238">DNA-binding</keyword>